<evidence type="ECO:0000313" key="2">
    <source>
        <dbReference type="EMBL" id="KKN73386.1"/>
    </source>
</evidence>
<evidence type="ECO:0000256" key="1">
    <source>
        <dbReference type="SAM" id="MobiDB-lite"/>
    </source>
</evidence>
<protein>
    <recommendedName>
        <fullName evidence="3">Portal protein</fullName>
    </recommendedName>
</protein>
<comment type="caution">
    <text evidence="2">The sequence shown here is derived from an EMBL/GenBank/DDBJ whole genome shotgun (WGS) entry which is preliminary data.</text>
</comment>
<name>A0A0F9VIQ6_9ZZZZ</name>
<feature type="compositionally biased region" description="Acidic residues" evidence="1">
    <location>
        <begin position="430"/>
        <end position="450"/>
    </location>
</feature>
<dbReference type="EMBL" id="LAZR01000344">
    <property type="protein sequence ID" value="KKN73386.1"/>
    <property type="molecule type" value="Genomic_DNA"/>
</dbReference>
<sequence length="485" mass="55070">MAKTKVAELRSNNNRKITSNRKKWQEIGTPGLEIWSGFVNEAYHTDLYWPSVYPLFNRIRRSDPEISIARQMFVAFARQLSFNWVPAAEDPTDDDLLAADFGNEAMLDLDGGPGSLLETIVSYVPFMGWGWWEVVPGLRREGWRAPGTDDPWRSKYDDGLFGIRRLAWRDHSSFSRWEIDEATGRLFGMVQRDEPSPEVTIPIDQSVHLKFGDTVNPEGLSPLEAVWRLERIKFGLEVVQGIGFEHAAGHAKFQAEKELTAEDKIQIKKAARALMTAQEGNYIMLPGHVEAEVMDVDFAAARAILEAIKYYGVLKMQMFSMQWAALSATTGTGSFAAKKEDTEMFVLYFNSMMEGFAAQTGEQLVPHLFGMNAERFPQMTAPPKLTISKLDKSIGLEELSGWIKAMKDTGFDLDDRDALWIREKSGMPEELPEPDEIEEPPDVGDEDEPELFPEPEEIEAAMGRFQRWARKRAPRVAQLLDRRVR</sequence>
<accession>A0A0F9VIQ6</accession>
<dbReference type="Pfam" id="PF06074">
    <property type="entry name" value="Portal_Mu"/>
    <property type="match status" value="1"/>
</dbReference>
<gene>
    <name evidence="2" type="ORF">LCGC14_0400890</name>
</gene>
<proteinExistence type="predicted"/>
<dbReference type="AlphaFoldDB" id="A0A0F9VIQ6"/>
<feature type="region of interest" description="Disordered" evidence="1">
    <location>
        <begin position="425"/>
        <end position="450"/>
    </location>
</feature>
<evidence type="ECO:0008006" key="3">
    <source>
        <dbReference type="Google" id="ProtNLM"/>
    </source>
</evidence>
<reference evidence="2" key="1">
    <citation type="journal article" date="2015" name="Nature">
        <title>Complex archaea that bridge the gap between prokaryotes and eukaryotes.</title>
        <authorList>
            <person name="Spang A."/>
            <person name="Saw J.H."/>
            <person name="Jorgensen S.L."/>
            <person name="Zaremba-Niedzwiedzka K."/>
            <person name="Martijn J."/>
            <person name="Lind A.E."/>
            <person name="van Eijk R."/>
            <person name="Schleper C."/>
            <person name="Guy L."/>
            <person name="Ettema T.J."/>
        </authorList>
    </citation>
    <scope>NUCLEOTIDE SEQUENCE</scope>
</reference>
<organism evidence="2">
    <name type="scientific">marine sediment metagenome</name>
    <dbReference type="NCBI Taxonomy" id="412755"/>
    <lineage>
        <taxon>unclassified sequences</taxon>
        <taxon>metagenomes</taxon>
        <taxon>ecological metagenomes</taxon>
    </lineage>
</organism>
<dbReference type="InterPro" id="IPR009279">
    <property type="entry name" value="Portal_Mu"/>
</dbReference>